<name>A0A217ERG3_BPGO3</name>
<organism evidence="1 2">
    <name type="scientific">Bacillus phage vB_BsuM-Goe3</name>
    <dbReference type="NCBI Taxonomy" id="1933063"/>
    <lineage>
        <taxon>Viruses</taxon>
        <taxon>Duplodnaviria</taxon>
        <taxon>Heunggongvirae</taxon>
        <taxon>Uroviricota</taxon>
        <taxon>Caudoviricetes</taxon>
        <taxon>Herelleviridae</taxon>
        <taxon>Bastillevirinae</taxon>
        <taxon>Grisebachstrassevirus</taxon>
        <taxon>Grisebachstrassevirus goe3</taxon>
    </lineage>
</organism>
<sequence>MVNKEVIKTLVLERITLGAKLTTLHEALSEAEHNAEVHGEEVTREQLLDLIRDCARYIADTLNTLQLGTLHKDTHDYMDLLKRIEELYYMGGLEFKPRDLSLNPKSIPDTEA</sequence>
<evidence type="ECO:0000313" key="2">
    <source>
        <dbReference type="Proteomes" id="UP000221795"/>
    </source>
</evidence>
<reference evidence="1" key="1">
    <citation type="journal article" date="2017" name="Viruses">
        <title>Characterization of Bacillus subtilis Viruses vB_BsuM-Goe2 and vB_BsuM-Goe3.</title>
        <authorList>
            <person name="Willms I.M."/>
            <person name="Hoppert M."/>
            <person name="Hertel R."/>
        </authorList>
    </citation>
    <scope>NUCLEOTIDE SEQUENCE [LARGE SCALE GENOMIC DNA]</scope>
</reference>
<dbReference type="EMBL" id="KY368640">
    <property type="protein sequence ID" value="APZ82702.1"/>
    <property type="molecule type" value="Genomic_DNA"/>
</dbReference>
<dbReference type="Proteomes" id="UP000221795">
    <property type="component" value="Segment"/>
</dbReference>
<evidence type="ECO:0000313" key="1">
    <source>
        <dbReference type="EMBL" id="APZ82702.1"/>
    </source>
</evidence>
<gene>
    <name evidence="1" type="ORF">Goe3_c24100</name>
</gene>
<organismHost>
    <name type="scientific">Bacillus subtilis</name>
    <dbReference type="NCBI Taxonomy" id="1423"/>
</organismHost>
<accession>A0A217ERG3</accession>
<proteinExistence type="predicted"/>
<keyword evidence="2" id="KW-1185">Reference proteome</keyword>
<protein>
    <submittedName>
        <fullName evidence="1">Uncharacterized protein</fullName>
    </submittedName>
</protein>